<dbReference type="AlphaFoldDB" id="A0AAD6Q7U4"/>
<evidence type="ECO:0000313" key="1">
    <source>
        <dbReference type="EMBL" id="KAJ6981050.1"/>
    </source>
</evidence>
<sequence>MNTIKILVQAHRYCSNHEIIYIKQAMPMIESGSGQLISRAIRLVSLCRVSGKCLLCSFKDVGELGSGRDDRSSSAYDHANNPSMFMIRFSGKRRDHSVVLAPLIEII</sequence>
<protein>
    <submittedName>
        <fullName evidence="1">Uncharacterized protein</fullName>
    </submittedName>
</protein>
<organism evidence="1 2">
    <name type="scientific">Populus alba x Populus x berolinensis</name>
    <dbReference type="NCBI Taxonomy" id="444605"/>
    <lineage>
        <taxon>Eukaryota</taxon>
        <taxon>Viridiplantae</taxon>
        <taxon>Streptophyta</taxon>
        <taxon>Embryophyta</taxon>
        <taxon>Tracheophyta</taxon>
        <taxon>Spermatophyta</taxon>
        <taxon>Magnoliopsida</taxon>
        <taxon>eudicotyledons</taxon>
        <taxon>Gunneridae</taxon>
        <taxon>Pentapetalae</taxon>
        <taxon>rosids</taxon>
        <taxon>fabids</taxon>
        <taxon>Malpighiales</taxon>
        <taxon>Salicaceae</taxon>
        <taxon>Saliceae</taxon>
        <taxon>Populus</taxon>
    </lineage>
</organism>
<comment type="caution">
    <text evidence="1">The sequence shown here is derived from an EMBL/GenBank/DDBJ whole genome shotgun (WGS) entry which is preliminary data.</text>
</comment>
<name>A0AAD6Q7U4_9ROSI</name>
<dbReference type="EMBL" id="JAQIZT010000010">
    <property type="protein sequence ID" value="KAJ6981050.1"/>
    <property type="molecule type" value="Genomic_DNA"/>
</dbReference>
<evidence type="ECO:0000313" key="2">
    <source>
        <dbReference type="Proteomes" id="UP001164929"/>
    </source>
</evidence>
<proteinExistence type="predicted"/>
<dbReference type="Proteomes" id="UP001164929">
    <property type="component" value="Chromosome 10"/>
</dbReference>
<accession>A0AAD6Q7U4</accession>
<reference evidence="1" key="1">
    <citation type="journal article" date="2023" name="Mol. Ecol. Resour.">
        <title>Chromosome-level genome assembly of a triploid poplar Populus alba 'Berolinensis'.</title>
        <authorList>
            <person name="Chen S."/>
            <person name="Yu Y."/>
            <person name="Wang X."/>
            <person name="Wang S."/>
            <person name="Zhang T."/>
            <person name="Zhou Y."/>
            <person name="He R."/>
            <person name="Meng N."/>
            <person name="Wang Y."/>
            <person name="Liu W."/>
            <person name="Liu Z."/>
            <person name="Liu J."/>
            <person name="Guo Q."/>
            <person name="Huang H."/>
            <person name="Sederoff R.R."/>
            <person name="Wang G."/>
            <person name="Qu G."/>
            <person name="Chen S."/>
        </authorList>
    </citation>
    <scope>NUCLEOTIDE SEQUENCE</scope>
    <source>
        <strain evidence="1">SC-2020</strain>
    </source>
</reference>
<keyword evidence="2" id="KW-1185">Reference proteome</keyword>
<gene>
    <name evidence="1" type="ORF">NC653_024438</name>
</gene>